<evidence type="ECO:0000256" key="1">
    <source>
        <dbReference type="SAM" id="Phobius"/>
    </source>
</evidence>
<name>A0AAW8DUB1_9BURK</name>
<dbReference type="AlphaFoldDB" id="A0AAW8DUB1"/>
<feature type="transmembrane region" description="Helical" evidence="1">
    <location>
        <begin position="37"/>
        <end position="62"/>
    </location>
</feature>
<sequence length="159" mass="17394">MNTAETYFHAERWGGLMFVAVAVVVIAVAAWTWRHSAFWRGAAGPLILAALVQLGVGGSVWWRSPQDLARVQHIVANERVRLGIEEIPRMQVVMNEFARNRWIEFALAAAGILLVILAPQSSVWQGAGAGLAVQAAMIFLLDGSAERRAAGYLSWLQSL</sequence>
<dbReference type="Proteomes" id="UP001244295">
    <property type="component" value="Unassembled WGS sequence"/>
</dbReference>
<feature type="transmembrane region" description="Helical" evidence="1">
    <location>
        <begin position="12"/>
        <end position="31"/>
    </location>
</feature>
<gene>
    <name evidence="2" type="ORF">J2W25_002222</name>
</gene>
<evidence type="ECO:0000313" key="2">
    <source>
        <dbReference type="EMBL" id="MDP9923201.1"/>
    </source>
</evidence>
<proteinExistence type="predicted"/>
<keyword evidence="1" id="KW-0812">Transmembrane</keyword>
<feature type="transmembrane region" description="Helical" evidence="1">
    <location>
        <begin position="102"/>
        <end position="118"/>
    </location>
</feature>
<accession>A0AAW8DUB1</accession>
<evidence type="ECO:0000313" key="3">
    <source>
        <dbReference type="Proteomes" id="UP001244295"/>
    </source>
</evidence>
<keyword evidence="1" id="KW-1133">Transmembrane helix</keyword>
<protein>
    <submittedName>
        <fullName evidence="2">Uncharacterized protein</fullName>
    </submittedName>
</protein>
<dbReference type="RefSeq" id="WP_307636728.1">
    <property type="nucleotide sequence ID" value="NZ_JAUSRR010000003.1"/>
</dbReference>
<dbReference type="EMBL" id="JAUSRR010000003">
    <property type="protein sequence ID" value="MDP9923201.1"/>
    <property type="molecule type" value="Genomic_DNA"/>
</dbReference>
<organism evidence="2 3">
    <name type="scientific">Variovorax boronicumulans</name>
    <dbReference type="NCBI Taxonomy" id="436515"/>
    <lineage>
        <taxon>Bacteria</taxon>
        <taxon>Pseudomonadati</taxon>
        <taxon>Pseudomonadota</taxon>
        <taxon>Betaproteobacteria</taxon>
        <taxon>Burkholderiales</taxon>
        <taxon>Comamonadaceae</taxon>
        <taxon>Variovorax</taxon>
    </lineage>
</organism>
<comment type="caution">
    <text evidence="2">The sequence shown here is derived from an EMBL/GenBank/DDBJ whole genome shotgun (WGS) entry which is preliminary data.</text>
</comment>
<reference evidence="2" key="1">
    <citation type="submission" date="2023-07" db="EMBL/GenBank/DDBJ databases">
        <title>Sorghum-associated microbial communities from plants grown in Nebraska, USA.</title>
        <authorList>
            <person name="Schachtman D."/>
        </authorList>
    </citation>
    <scope>NUCLEOTIDE SEQUENCE</scope>
    <source>
        <strain evidence="2">DS2795</strain>
    </source>
</reference>
<keyword evidence="1" id="KW-0472">Membrane</keyword>